<sequence length="517" mass="55998">MAESPTRRRFIPTITGNRWGVFGLGFVLTLLPMLLWNLASPIGSSPDEPTHLVRAAAVARGQVFTQPWDGNRRMSEAKVPEYVDTWILGVSCYAFRPNVPASCVPPITGDPDRIVETGHTAAANSPVFYAVTGLPSLFLDGSKALYAMRGMNSLMCATMFGFIFMALSQLARPRWAYFAAFVAATPMVFYLGGTLNPNGIEAISAGALLSGLVVVGSRMIRGARLIELLGGIVLSTVLLTATRNISLLWVLMVVVTALLLSRRAILKRLVRLPSVWVAIGLAALACILEFLYYIHPSLTAQPQQFNGAGTTFRDGFTYMIQHTFDYGIGWIGFFGWVDTPAPSFTLIVWASLMLGTVVAALAIGIGARRWSLILLVAALVLVPAIAQAAVITRAGFIWQGRYTLAIVITLLLAAGIVLDRSGYGIPAVPLRRVATMAVWFMAFGHFFAFAVTIKRYVVGDAVYLPVLLLHPKWQPPGTWIVLCAAFIVVIVGASIVAVKALKGVDRRFLPQTVALSR</sequence>
<dbReference type="AlphaFoldDB" id="A0A852SUA0"/>
<evidence type="ECO:0000313" key="2">
    <source>
        <dbReference type="EMBL" id="NYD72628.1"/>
    </source>
</evidence>
<dbReference type="EMBL" id="JACCBJ010000001">
    <property type="protein sequence ID" value="NYD72628.1"/>
    <property type="molecule type" value="Genomic_DNA"/>
</dbReference>
<name>A0A852SUA0_9MICO</name>
<dbReference type="Pfam" id="PF09913">
    <property type="entry name" value="DUF2142"/>
    <property type="match status" value="1"/>
</dbReference>
<feature type="transmembrane region" description="Helical" evidence="1">
    <location>
        <begin position="21"/>
        <end position="39"/>
    </location>
</feature>
<feature type="transmembrane region" description="Helical" evidence="1">
    <location>
        <begin position="477"/>
        <end position="498"/>
    </location>
</feature>
<feature type="transmembrane region" description="Helical" evidence="1">
    <location>
        <begin position="433"/>
        <end position="457"/>
    </location>
</feature>
<proteinExistence type="predicted"/>
<organism evidence="2 3">
    <name type="scientific">Leifsonia soli</name>
    <dbReference type="NCBI Taxonomy" id="582665"/>
    <lineage>
        <taxon>Bacteria</taxon>
        <taxon>Bacillati</taxon>
        <taxon>Actinomycetota</taxon>
        <taxon>Actinomycetes</taxon>
        <taxon>Micrococcales</taxon>
        <taxon>Microbacteriaceae</taxon>
        <taxon>Leifsonia</taxon>
    </lineage>
</organism>
<evidence type="ECO:0000256" key="1">
    <source>
        <dbReference type="SAM" id="Phobius"/>
    </source>
</evidence>
<dbReference type="InterPro" id="IPR018674">
    <property type="entry name" value="DUF2142_membrane"/>
</dbReference>
<feature type="transmembrane region" description="Helical" evidence="1">
    <location>
        <begin position="402"/>
        <end position="421"/>
    </location>
</feature>
<keyword evidence="1" id="KW-0472">Membrane</keyword>
<keyword evidence="1" id="KW-0812">Transmembrane</keyword>
<dbReference type="RefSeq" id="WP_179453894.1">
    <property type="nucleotide sequence ID" value="NZ_BAAAPX010000001.1"/>
</dbReference>
<accession>A0A852SUA0</accession>
<dbReference type="Proteomes" id="UP000589620">
    <property type="component" value="Unassembled WGS sequence"/>
</dbReference>
<feature type="transmembrane region" description="Helical" evidence="1">
    <location>
        <begin position="372"/>
        <end position="396"/>
    </location>
</feature>
<keyword evidence="3" id="KW-1185">Reference proteome</keyword>
<reference evidence="2 3" key="1">
    <citation type="submission" date="2020-07" db="EMBL/GenBank/DDBJ databases">
        <title>Sequencing the genomes of 1000 actinobacteria strains.</title>
        <authorList>
            <person name="Klenk H.-P."/>
        </authorList>
    </citation>
    <scope>NUCLEOTIDE SEQUENCE [LARGE SCALE GENOMIC DNA]</scope>
    <source>
        <strain evidence="2 3">DSM 23871</strain>
    </source>
</reference>
<protein>
    <recommendedName>
        <fullName evidence="4">DUF2142 domain-containing protein</fullName>
    </recommendedName>
</protein>
<evidence type="ECO:0008006" key="4">
    <source>
        <dbReference type="Google" id="ProtNLM"/>
    </source>
</evidence>
<feature type="transmembrane region" description="Helical" evidence="1">
    <location>
        <begin position="199"/>
        <end position="216"/>
    </location>
</feature>
<comment type="caution">
    <text evidence="2">The sequence shown here is derived from an EMBL/GenBank/DDBJ whole genome shotgun (WGS) entry which is preliminary data.</text>
</comment>
<feature type="transmembrane region" description="Helical" evidence="1">
    <location>
        <begin position="247"/>
        <end position="265"/>
    </location>
</feature>
<feature type="transmembrane region" description="Helical" evidence="1">
    <location>
        <begin position="272"/>
        <end position="294"/>
    </location>
</feature>
<gene>
    <name evidence="2" type="ORF">BJ963_000147</name>
</gene>
<feature type="transmembrane region" description="Helical" evidence="1">
    <location>
        <begin position="223"/>
        <end position="241"/>
    </location>
</feature>
<evidence type="ECO:0000313" key="3">
    <source>
        <dbReference type="Proteomes" id="UP000589620"/>
    </source>
</evidence>
<feature type="transmembrane region" description="Helical" evidence="1">
    <location>
        <begin position="346"/>
        <end position="365"/>
    </location>
</feature>
<feature type="transmembrane region" description="Helical" evidence="1">
    <location>
        <begin position="175"/>
        <end position="193"/>
    </location>
</feature>
<keyword evidence="1" id="KW-1133">Transmembrane helix</keyword>
<feature type="transmembrane region" description="Helical" evidence="1">
    <location>
        <begin position="146"/>
        <end position="168"/>
    </location>
</feature>